<dbReference type="Proteomes" id="UP000324832">
    <property type="component" value="Unassembled WGS sequence"/>
</dbReference>
<name>A0A5E4R096_9NEOP</name>
<dbReference type="AlphaFoldDB" id="A0A5E4R096"/>
<evidence type="ECO:0000256" key="1">
    <source>
        <dbReference type="PROSITE-ProRule" id="PRU00023"/>
    </source>
</evidence>
<accession>A0A5E4R096</accession>
<reference evidence="2 3" key="1">
    <citation type="submission" date="2017-07" db="EMBL/GenBank/DDBJ databases">
        <authorList>
            <person name="Talla V."/>
            <person name="Backstrom N."/>
        </authorList>
    </citation>
    <scope>NUCLEOTIDE SEQUENCE [LARGE SCALE GENOMIC DNA]</scope>
</reference>
<organism evidence="2 3">
    <name type="scientific">Leptidea sinapis</name>
    <dbReference type="NCBI Taxonomy" id="189913"/>
    <lineage>
        <taxon>Eukaryota</taxon>
        <taxon>Metazoa</taxon>
        <taxon>Ecdysozoa</taxon>
        <taxon>Arthropoda</taxon>
        <taxon>Hexapoda</taxon>
        <taxon>Insecta</taxon>
        <taxon>Pterygota</taxon>
        <taxon>Neoptera</taxon>
        <taxon>Endopterygota</taxon>
        <taxon>Lepidoptera</taxon>
        <taxon>Glossata</taxon>
        <taxon>Ditrysia</taxon>
        <taxon>Papilionoidea</taxon>
        <taxon>Pieridae</taxon>
        <taxon>Dismorphiinae</taxon>
        <taxon>Leptidea</taxon>
    </lineage>
</organism>
<dbReference type="PROSITE" id="PS50297">
    <property type="entry name" value="ANK_REP_REGION"/>
    <property type="match status" value="1"/>
</dbReference>
<keyword evidence="1" id="KW-0040">ANK repeat</keyword>
<dbReference type="PROSITE" id="PS50088">
    <property type="entry name" value="ANK_REPEAT"/>
    <property type="match status" value="1"/>
</dbReference>
<gene>
    <name evidence="2" type="ORF">LSINAPIS_LOCUS12775</name>
</gene>
<keyword evidence="3" id="KW-1185">Reference proteome</keyword>
<proteinExistence type="predicted"/>
<evidence type="ECO:0000313" key="2">
    <source>
        <dbReference type="EMBL" id="VVD02593.1"/>
    </source>
</evidence>
<dbReference type="InterPro" id="IPR002110">
    <property type="entry name" value="Ankyrin_rpt"/>
</dbReference>
<protein>
    <submittedName>
        <fullName evidence="2">Uncharacterized protein</fullName>
    </submittedName>
</protein>
<evidence type="ECO:0000313" key="3">
    <source>
        <dbReference type="Proteomes" id="UP000324832"/>
    </source>
</evidence>
<dbReference type="InterPro" id="IPR036770">
    <property type="entry name" value="Ankyrin_rpt-contain_sf"/>
</dbReference>
<feature type="repeat" description="ANK" evidence="1">
    <location>
        <begin position="110"/>
        <end position="142"/>
    </location>
</feature>
<dbReference type="Gene3D" id="1.25.40.20">
    <property type="entry name" value="Ankyrin repeat-containing domain"/>
    <property type="match status" value="1"/>
</dbReference>
<dbReference type="Pfam" id="PF00023">
    <property type="entry name" value="Ank"/>
    <property type="match status" value="1"/>
</dbReference>
<dbReference type="SUPFAM" id="SSF48403">
    <property type="entry name" value="Ankyrin repeat"/>
    <property type="match status" value="1"/>
</dbReference>
<sequence>MTRARRWAVLTAGSTPSPGALSTKTAGSTQAYLGFSKVDEAMLDSTPIIPEDLLPSLPDIDVKTLRENDSTDDARLHELYDTIIAGGTTEQLIAKMVHGEKLNTPLSEMEGGTCLHAAAVSGRLNAVYLLQYAGANINAVDN</sequence>
<dbReference type="EMBL" id="FZQP02006166">
    <property type="protein sequence ID" value="VVD02593.1"/>
    <property type="molecule type" value="Genomic_DNA"/>
</dbReference>